<evidence type="ECO:0000256" key="1">
    <source>
        <dbReference type="SAM" id="MobiDB-lite"/>
    </source>
</evidence>
<reference evidence="2 3" key="1">
    <citation type="submission" date="2018-02" db="EMBL/GenBank/DDBJ databases">
        <title>Draft genome of wild Prunus yedoensis var. nudiflora.</title>
        <authorList>
            <person name="Baek S."/>
            <person name="Kim J.-H."/>
            <person name="Choi K."/>
            <person name="Kim G.-B."/>
            <person name="Cho A."/>
            <person name="Jang H."/>
            <person name="Shin C.-H."/>
            <person name="Yu H.-J."/>
            <person name="Mun J.-H."/>
        </authorList>
    </citation>
    <scope>NUCLEOTIDE SEQUENCE [LARGE SCALE GENOMIC DNA]</scope>
    <source>
        <strain evidence="3">cv. Jeju island</strain>
        <tissue evidence="2">Leaf</tissue>
    </source>
</reference>
<sequence>MQMGAVASTSTEVPLNTSNSDKWLHSAASPSCSSTGSKVSKSSGSSSHLIKPVLGSKSFVKKNVKQDSSSGSSSSASDNRKVDNDLGPSTSKLKDQTHNCTPKHEREGNEKESLVSSSSSLSKEMNSVLVNRGTSKPDFPSNCSNRTKSIVTKVDERSRSREKGDFSQSSKSSIGRLYPMTSLKH</sequence>
<keyword evidence="3" id="KW-1185">Reference proteome</keyword>
<dbReference type="STRING" id="2094558.A0A315AEF2"/>
<gene>
    <name evidence="2" type="ORF">Pyn_37991</name>
</gene>
<keyword evidence="2" id="KW-0808">Transferase</keyword>
<organism evidence="2 3">
    <name type="scientific">Prunus yedoensis var. nudiflora</name>
    <dbReference type="NCBI Taxonomy" id="2094558"/>
    <lineage>
        <taxon>Eukaryota</taxon>
        <taxon>Viridiplantae</taxon>
        <taxon>Streptophyta</taxon>
        <taxon>Embryophyta</taxon>
        <taxon>Tracheophyta</taxon>
        <taxon>Spermatophyta</taxon>
        <taxon>Magnoliopsida</taxon>
        <taxon>eudicotyledons</taxon>
        <taxon>Gunneridae</taxon>
        <taxon>Pentapetalae</taxon>
        <taxon>rosids</taxon>
        <taxon>fabids</taxon>
        <taxon>Rosales</taxon>
        <taxon>Rosaceae</taxon>
        <taxon>Amygdaloideae</taxon>
        <taxon>Amygdaleae</taxon>
        <taxon>Prunus</taxon>
    </lineage>
</organism>
<evidence type="ECO:0000313" key="2">
    <source>
        <dbReference type="EMBL" id="PQQ12616.1"/>
    </source>
</evidence>
<comment type="caution">
    <text evidence="2">The sequence shown here is derived from an EMBL/GenBank/DDBJ whole genome shotgun (WGS) entry which is preliminary data.</text>
</comment>
<feature type="compositionally biased region" description="Basic and acidic residues" evidence="1">
    <location>
        <begin position="92"/>
        <end position="113"/>
    </location>
</feature>
<dbReference type="AlphaFoldDB" id="A0A315AEF2"/>
<feature type="region of interest" description="Disordered" evidence="1">
    <location>
        <begin position="1"/>
        <end position="185"/>
    </location>
</feature>
<keyword evidence="2" id="KW-0418">Kinase</keyword>
<feature type="compositionally biased region" description="Low complexity" evidence="1">
    <location>
        <begin position="114"/>
        <end position="129"/>
    </location>
</feature>
<name>A0A315AEF2_PRUYE</name>
<feature type="compositionally biased region" description="Polar residues" evidence="1">
    <location>
        <begin position="141"/>
        <end position="150"/>
    </location>
</feature>
<accession>A0A315AEF2</accession>
<protein>
    <submittedName>
        <fullName evidence="2">Serine/threonine-protein kinase D6PKL1-like</fullName>
    </submittedName>
</protein>
<feature type="compositionally biased region" description="Low complexity" evidence="1">
    <location>
        <begin position="26"/>
        <end position="47"/>
    </location>
</feature>
<dbReference type="OrthoDB" id="432483at2759"/>
<dbReference type="EMBL" id="PJQY01000340">
    <property type="protein sequence ID" value="PQQ12616.1"/>
    <property type="molecule type" value="Genomic_DNA"/>
</dbReference>
<feature type="compositionally biased region" description="Low complexity" evidence="1">
    <location>
        <begin position="68"/>
        <end position="77"/>
    </location>
</feature>
<dbReference type="Proteomes" id="UP000250321">
    <property type="component" value="Unassembled WGS sequence"/>
</dbReference>
<dbReference type="GO" id="GO:0016301">
    <property type="term" value="F:kinase activity"/>
    <property type="evidence" value="ECO:0007669"/>
    <property type="project" value="UniProtKB-KW"/>
</dbReference>
<feature type="compositionally biased region" description="Polar residues" evidence="1">
    <location>
        <begin position="7"/>
        <end position="21"/>
    </location>
</feature>
<feature type="compositionally biased region" description="Basic and acidic residues" evidence="1">
    <location>
        <begin position="153"/>
        <end position="165"/>
    </location>
</feature>
<evidence type="ECO:0000313" key="3">
    <source>
        <dbReference type="Proteomes" id="UP000250321"/>
    </source>
</evidence>
<proteinExistence type="predicted"/>